<reference evidence="2 3" key="1">
    <citation type="submission" date="2023-06" db="EMBL/GenBank/DDBJ databases">
        <title>Pelomonas sp. PFR6 16S ribosomal RNA gene Genome sequencing and assembly.</title>
        <authorList>
            <person name="Woo H."/>
        </authorList>
    </citation>
    <scope>NUCLEOTIDE SEQUENCE [LARGE SCALE GENOMIC DNA]</scope>
    <source>
        <strain evidence="2 3">PFR6</strain>
    </source>
</reference>
<keyword evidence="3" id="KW-1185">Reference proteome</keyword>
<feature type="transmembrane region" description="Helical" evidence="1">
    <location>
        <begin position="7"/>
        <end position="29"/>
    </location>
</feature>
<keyword evidence="1" id="KW-1133">Transmembrane helix</keyword>
<name>A0ABT8E000_9BURK</name>
<feature type="transmembrane region" description="Helical" evidence="1">
    <location>
        <begin position="68"/>
        <end position="86"/>
    </location>
</feature>
<protein>
    <submittedName>
        <fullName evidence="2">DUF4345 domain-containing protein</fullName>
    </submittedName>
</protein>
<evidence type="ECO:0000313" key="3">
    <source>
        <dbReference type="Proteomes" id="UP001228044"/>
    </source>
</evidence>
<dbReference type="Proteomes" id="UP001228044">
    <property type="component" value="Unassembled WGS sequence"/>
</dbReference>
<sequence>MPLSQRIVQVCLFLVAFIALAGGALQLYLGQPTTTPRLDNVHRFMAGVYFSTGLINLWAALTIRRQGTLVYLLAFGVLMAGLGRLLSISQVGLPEPALVWLGYLVPELLLPVVIALAHAATQRQQARIDKR</sequence>
<keyword evidence="1" id="KW-0812">Transmembrane</keyword>
<dbReference type="EMBL" id="JAUHHC010000007">
    <property type="protein sequence ID" value="MDN3923129.1"/>
    <property type="molecule type" value="Genomic_DNA"/>
</dbReference>
<keyword evidence="1" id="KW-0472">Membrane</keyword>
<organism evidence="2 3">
    <name type="scientific">Roseateles violae</name>
    <dbReference type="NCBI Taxonomy" id="3058042"/>
    <lineage>
        <taxon>Bacteria</taxon>
        <taxon>Pseudomonadati</taxon>
        <taxon>Pseudomonadota</taxon>
        <taxon>Betaproteobacteria</taxon>
        <taxon>Burkholderiales</taxon>
        <taxon>Sphaerotilaceae</taxon>
        <taxon>Roseateles</taxon>
    </lineage>
</organism>
<proteinExistence type="predicted"/>
<comment type="caution">
    <text evidence="2">The sequence shown here is derived from an EMBL/GenBank/DDBJ whole genome shotgun (WGS) entry which is preliminary data.</text>
</comment>
<accession>A0ABT8E000</accession>
<dbReference type="Pfam" id="PF14248">
    <property type="entry name" value="DUF4345"/>
    <property type="match status" value="1"/>
</dbReference>
<feature type="transmembrane region" description="Helical" evidence="1">
    <location>
        <begin position="41"/>
        <end position="61"/>
    </location>
</feature>
<gene>
    <name evidence="2" type="ORF">QWJ38_22810</name>
</gene>
<evidence type="ECO:0000313" key="2">
    <source>
        <dbReference type="EMBL" id="MDN3923129.1"/>
    </source>
</evidence>
<feature type="transmembrane region" description="Helical" evidence="1">
    <location>
        <begin position="98"/>
        <end position="121"/>
    </location>
</feature>
<dbReference type="RefSeq" id="WP_290361439.1">
    <property type="nucleotide sequence ID" value="NZ_JAUHHC010000007.1"/>
</dbReference>
<dbReference type="InterPro" id="IPR025597">
    <property type="entry name" value="DUF4345"/>
</dbReference>
<evidence type="ECO:0000256" key="1">
    <source>
        <dbReference type="SAM" id="Phobius"/>
    </source>
</evidence>